<feature type="chain" id="PRO_5006015018" evidence="3">
    <location>
        <begin position="20"/>
        <end position="295"/>
    </location>
</feature>
<dbReference type="OMA" id="QGSCNMM"/>
<dbReference type="RefSeq" id="XP_024571692.1">
    <property type="nucleotide sequence ID" value="XM_024722903.1"/>
</dbReference>
<organism evidence="6 7">
    <name type="scientific">Plasmopara halstedii</name>
    <name type="common">Downy mildew of sunflower</name>
    <dbReference type="NCBI Taxonomy" id="4781"/>
    <lineage>
        <taxon>Eukaryota</taxon>
        <taxon>Sar</taxon>
        <taxon>Stramenopiles</taxon>
        <taxon>Oomycota</taxon>
        <taxon>Peronosporomycetes</taxon>
        <taxon>Peronosporales</taxon>
        <taxon>Peronosporaceae</taxon>
        <taxon>Plasmopara</taxon>
    </lineage>
</organism>
<evidence type="ECO:0000259" key="5">
    <source>
        <dbReference type="PROSITE" id="PS01186"/>
    </source>
</evidence>
<evidence type="ECO:0000256" key="2">
    <source>
        <dbReference type="SAM" id="Phobius"/>
    </source>
</evidence>
<keyword evidence="7" id="KW-1185">Reference proteome</keyword>
<keyword evidence="2" id="KW-1133">Transmembrane helix</keyword>
<evidence type="ECO:0000313" key="7">
    <source>
        <dbReference type="Proteomes" id="UP000054928"/>
    </source>
</evidence>
<evidence type="ECO:0000256" key="3">
    <source>
        <dbReference type="SAM" id="SignalP"/>
    </source>
</evidence>
<accession>A0A0N7L3A4</accession>
<feature type="domain" description="EGF-like" evidence="4 5">
    <location>
        <begin position="145"/>
        <end position="156"/>
    </location>
</feature>
<name>A0A0N7L3A4_PLAHL</name>
<reference evidence="7" key="1">
    <citation type="submission" date="2014-09" db="EMBL/GenBank/DDBJ databases">
        <authorList>
            <person name="Sharma Rahul"/>
            <person name="Thines Marco"/>
        </authorList>
    </citation>
    <scope>NUCLEOTIDE SEQUENCE [LARGE SCALE GENOMIC DNA]</scope>
</reference>
<proteinExistence type="predicted"/>
<keyword evidence="2" id="KW-0812">Transmembrane</keyword>
<dbReference type="EMBL" id="CCYD01000041">
    <property type="protein sequence ID" value="CEG35323.1"/>
    <property type="molecule type" value="Genomic_DNA"/>
</dbReference>
<feature type="compositionally biased region" description="Low complexity" evidence="1">
    <location>
        <begin position="162"/>
        <end position="171"/>
    </location>
</feature>
<evidence type="ECO:0000256" key="1">
    <source>
        <dbReference type="SAM" id="MobiDB-lite"/>
    </source>
</evidence>
<feature type="transmembrane region" description="Helical" evidence="2">
    <location>
        <begin position="234"/>
        <end position="254"/>
    </location>
</feature>
<protein>
    <submittedName>
        <fullName evidence="6">EGF-like, conserved site</fullName>
    </submittedName>
</protein>
<evidence type="ECO:0000259" key="4">
    <source>
        <dbReference type="PROSITE" id="PS00022"/>
    </source>
</evidence>
<dbReference type="PROSITE" id="PS00022">
    <property type="entry name" value="EGF_1"/>
    <property type="match status" value="1"/>
</dbReference>
<dbReference type="PROSITE" id="PS01186">
    <property type="entry name" value="EGF_2"/>
    <property type="match status" value="1"/>
</dbReference>
<dbReference type="GeneID" id="36404504"/>
<dbReference type="Proteomes" id="UP000054928">
    <property type="component" value="Unassembled WGS sequence"/>
</dbReference>
<feature type="signal peptide" evidence="3">
    <location>
        <begin position="1"/>
        <end position="19"/>
    </location>
</feature>
<evidence type="ECO:0000313" key="6">
    <source>
        <dbReference type="EMBL" id="CEG35323.1"/>
    </source>
</evidence>
<feature type="region of interest" description="Disordered" evidence="1">
    <location>
        <begin position="158"/>
        <end position="222"/>
    </location>
</feature>
<feature type="compositionally biased region" description="Polar residues" evidence="1">
    <location>
        <begin position="172"/>
        <end position="203"/>
    </location>
</feature>
<dbReference type="Pfam" id="PF23106">
    <property type="entry name" value="EGF_Teneurin"/>
    <property type="match status" value="1"/>
</dbReference>
<dbReference type="InterPro" id="IPR000742">
    <property type="entry name" value="EGF"/>
</dbReference>
<feature type="compositionally biased region" description="Polar residues" evidence="1">
    <location>
        <begin position="213"/>
        <end position="222"/>
    </location>
</feature>
<dbReference type="AlphaFoldDB" id="A0A0N7L3A4"/>
<sequence length="295" mass="30787">MRLFELIVFFTSLYGSVWAKQTAVTCSTTADCAWGETCVAGDSETSVQSCVPPTVCGGQSMGNCPADDGGELACLWRPNDDCRDGCAILNGRRGIYKCVSIARCDAYYGGASCSNGCSVNGVQCNGQGSCNMMETMANGTPVLGCTCENGYRGEKCEVAPRSTPSSNSSSTDGLINNSGSVDDNTDNSSANLTDNSDNSTDQSAGAILDETPSDCSSGNCETMSRASPTGIRTGTLVTIITLSALALICVILVAMRLRRKKHQTDEEFADALAFTHGAEAVHVRDLNSSLSSSSL</sequence>
<keyword evidence="3" id="KW-0732">Signal</keyword>
<dbReference type="STRING" id="4781.A0A0N7L3A4"/>
<dbReference type="OrthoDB" id="283575at2759"/>
<keyword evidence="2" id="KW-0472">Membrane</keyword>